<dbReference type="Gene3D" id="3.30.1540.10">
    <property type="entry name" value="formyl-coa transferase, domain 3"/>
    <property type="match status" value="1"/>
</dbReference>
<dbReference type="SUPFAM" id="SSF89796">
    <property type="entry name" value="CoA-transferase family III (CaiB/BaiF)"/>
    <property type="match status" value="1"/>
</dbReference>
<dbReference type="InterPro" id="IPR023606">
    <property type="entry name" value="CoA-Trfase_III_dom_1_sf"/>
</dbReference>
<dbReference type="InterPro" id="IPR050509">
    <property type="entry name" value="CoA-transferase_III"/>
</dbReference>
<dbReference type="PANTHER" id="PTHR48228:SF5">
    <property type="entry name" value="ALPHA-METHYLACYL-COA RACEMASE"/>
    <property type="match status" value="1"/>
</dbReference>
<keyword evidence="2" id="KW-1185">Reference proteome</keyword>
<name>A0ABV2WZE6_9NOCA</name>
<dbReference type="Gene3D" id="3.40.50.10540">
    <property type="entry name" value="Crotonobetainyl-coa:carnitine coa-transferase, domain 1"/>
    <property type="match status" value="1"/>
</dbReference>
<keyword evidence="1" id="KW-0808">Transferase</keyword>
<dbReference type="InterPro" id="IPR044855">
    <property type="entry name" value="CoA-Trfase_III_dom3_sf"/>
</dbReference>
<evidence type="ECO:0000313" key="1">
    <source>
        <dbReference type="EMBL" id="MEU1956264.1"/>
    </source>
</evidence>
<protein>
    <submittedName>
        <fullName evidence="1">CoA transferase</fullName>
    </submittedName>
</protein>
<evidence type="ECO:0000313" key="2">
    <source>
        <dbReference type="Proteomes" id="UP001550628"/>
    </source>
</evidence>
<dbReference type="Proteomes" id="UP001550628">
    <property type="component" value="Unassembled WGS sequence"/>
</dbReference>
<dbReference type="InterPro" id="IPR003673">
    <property type="entry name" value="CoA-Trfase_fam_III"/>
</dbReference>
<comment type="caution">
    <text evidence="1">The sequence shown here is derived from an EMBL/GenBank/DDBJ whole genome shotgun (WGS) entry which is preliminary data.</text>
</comment>
<proteinExistence type="predicted"/>
<sequence length="408" mass="42997">MSTTPLAHLQVVECATFVAGPSCGMNLAQLGAEVIRVDLPGGGSDHLRWPLAHTGASLYWANLNKGKRSVALDYRTPEGRELLLALCTRPGPGAGILVDNVAGRHRVTHEDLTARRPDAISVHVLGFPDGRPAVDYTVNAAVGIPEMTGPGGPADPVNHVLPAWDLLTGASAALGVVAAVSRREQTGAGSRLDIALADVALSAVGVLGWLSESEQHGDRAPHGNHLYGSFGTDFATADGRRVMVVALTEGQWRALGEVTGTAPVFAALETALDTDLRHESARYEFRETIASILRPWFAARSLDELTDRLNRARVLWGPYRSMGEAAALARADTGSVARPVDQPGIGEMLATANPLRWGDHLTAPVPAPRLGADTEEVLAQELGLAGPEIGRLHDRRVVECGPVGASSA</sequence>
<dbReference type="RefSeq" id="WP_356958983.1">
    <property type="nucleotide sequence ID" value="NZ_JBEYBD010000021.1"/>
</dbReference>
<dbReference type="EMBL" id="JBEYBF010000035">
    <property type="protein sequence ID" value="MEU1956264.1"/>
    <property type="molecule type" value="Genomic_DNA"/>
</dbReference>
<dbReference type="GO" id="GO:0016740">
    <property type="term" value="F:transferase activity"/>
    <property type="evidence" value="ECO:0007669"/>
    <property type="project" value="UniProtKB-KW"/>
</dbReference>
<dbReference type="Pfam" id="PF02515">
    <property type="entry name" value="CoA_transf_3"/>
    <property type="match status" value="1"/>
</dbReference>
<gene>
    <name evidence="1" type="ORF">ABZ510_31005</name>
</gene>
<reference evidence="1 2" key="1">
    <citation type="submission" date="2024-06" db="EMBL/GenBank/DDBJ databases">
        <title>The Natural Products Discovery Center: Release of the First 8490 Sequenced Strains for Exploring Actinobacteria Biosynthetic Diversity.</title>
        <authorList>
            <person name="Kalkreuter E."/>
            <person name="Kautsar S.A."/>
            <person name="Yang D."/>
            <person name="Bader C.D."/>
            <person name="Teijaro C.N."/>
            <person name="Fluegel L."/>
            <person name="Davis C.M."/>
            <person name="Simpson J.R."/>
            <person name="Lauterbach L."/>
            <person name="Steele A.D."/>
            <person name="Gui C."/>
            <person name="Meng S."/>
            <person name="Li G."/>
            <person name="Viehrig K."/>
            <person name="Ye F."/>
            <person name="Su P."/>
            <person name="Kiefer A.F."/>
            <person name="Nichols A."/>
            <person name="Cepeda A.J."/>
            <person name="Yan W."/>
            <person name="Fan B."/>
            <person name="Jiang Y."/>
            <person name="Adhikari A."/>
            <person name="Zheng C.-J."/>
            <person name="Schuster L."/>
            <person name="Cowan T.M."/>
            <person name="Smanski M.J."/>
            <person name="Chevrette M.G."/>
            <person name="De Carvalho L.P.S."/>
            <person name="Shen B."/>
        </authorList>
    </citation>
    <scope>NUCLEOTIDE SEQUENCE [LARGE SCALE GENOMIC DNA]</scope>
    <source>
        <strain evidence="1 2">NPDC019708</strain>
    </source>
</reference>
<dbReference type="PANTHER" id="PTHR48228">
    <property type="entry name" value="SUCCINYL-COA--D-CITRAMALATE COA-TRANSFERASE"/>
    <property type="match status" value="1"/>
</dbReference>
<accession>A0ABV2WZE6</accession>
<organism evidence="1 2">
    <name type="scientific">Nocardia rhamnosiphila</name>
    <dbReference type="NCBI Taxonomy" id="426716"/>
    <lineage>
        <taxon>Bacteria</taxon>
        <taxon>Bacillati</taxon>
        <taxon>Actinomycetota</taxon>
        <taxon>Actinomycetes</taxon>
        <taxon>Mycobacteriales</taxon>
        <taxon>Nocardiaceae</taxon>
        <taxon>Nocardia</taxon>
    </lineage>
</organism>